<keyword evidence="1 3" id="KW-0808">Transferase</keyword>
<dbReference type="SMART" id="SM00450">
    <property type="entry name" value="RHOD"/>
    <property type="match status" value="2"/>
</dbReference>
<dbReference type="PROSITE" id="PS00683">
    <property type="entry name" value="RHODANESE_2"/>
    <property type="match status" value="1"/>
</dbReference>
<keyword evidence="6" id="KW-1185">Reference proteome</keyword>
<evidence type="ECO:0000256" key="2">
    <source>
        <dbReference type="ARBA" id="ARBA00022737"/>
    </source>
</evidence>
<feature type="domain" description="Rhodanese" evidence="4">
    <location>
        <begin position="17"/>
        <end position="136"/>
    </location>
</feature>
<dbReference type="AlphaFoldDB" id="A0A401JE66"/>
<evidence type="ECO:0000256" key="1">
    <source>
        <dbReference type="ARBA" id="ARBA00022679"/>
    </source>
</evidence>
<dbReference type="EMBL" id="BGOW01000015">
    <property type="protein sequence ID" value="GBL45904.1"/>
    <property type="molecule type" value="Genomic_DNA"/>
</dbReference>
<dbReference type="RefSeq" id="WP_124704712.1">
    <property type="nucleotide sequence ID" value="NZ_BGOW01000015.1"/>
</dbReference>
<evidence type="ECO:0000256" key="3">
    <source>
        <dbReference type="RuleBase" id="RU000507"/>
    </source>
</evidence>
<dbReference type="GO" id="GO:0004792">
    <property type="term" value="F:thiosulfate-cyanide sulfurtransferase activity"/>
    <property type="evidence" value="ECO:0007669"/>
    <property type="project" value="InterPro"/>
</dbReference>
<name>A0A401JE66_9PROT</name>
<dbReference type="Proteomes" id="UP000286806">
    <property type="component" value="Unassembled WGS sequence"/>
</dbReference>
<keyword evidence="2" id="KW-0677">Repeat</keyword>
<evidence type="ECO:0000313" key="5">
    <source>
        <dbReference type="EMBL" id="GBL45904.1"/>
    </source>
</evidence>
<dbReference type="InterPro" id="IPR036873">
    <property type="entry name" value="Rhodanese-like_dom_sf"/>
</dbReference>
<feature type="domain" description="Rhodanese" evidence="4">
    <location>
        <begin position="165"/>
        <end position="278"/>
    </location>
</feature>
<accession>A0A401JE66</accession>
<proteinExistence type="predicted"/>
<dbReference type="CDD" id="cd01448">
    <property type="entry name" value="TST_Repeat_1"/>
    <property type="match status" value="1"/>
</dbReference>
<protein>
    <recommendedName>
        <fullName evidence="3">Sulfurtransferase</fullName>
    </recommendedName>
</protein>
<dbReference type="InterPro" id="IPR001763">
    <property type="entry name" value="Rhodanese-like_dom"/>
</dbReference>
<dbReference type="InterPro" id="IPR045078">
    <property type="entry name" value="TST/MPST-like"/>
</dbReference>
<dbReference type="PANTHER" id="PTHR11364:SF27">
    <property type="entry name" value="SULFURTRANSFERASE"/>
    <property type="match status" value="1"/>
</dbReference>
<sequence>MRSATLVSTEQLARRLDDPDWILFDCRFTLTRPEAGRQAYTTAHIPGARYAHLDADLSAPVLPASGRHPLPDPAILGEKLGRWGVSQDVQVVVYDDSFGSMAVRLWWLLRWLGHENVGLLDGGLHKWQREKRLLTADAPTIVPARFEARPNADLCADAAEVSAAIRRGEAVLDARPEERFIGFVEPLDKVAGHIPGAMNRPFEDNLDLDGTLLGADALRAAYLEALGATPPQRSIHMCGSGVSACHNLLAMEIAGLSGARLYPGSWSEWITDPSRPTIKED</sequence>
<dbReference type="InterPro" id="IPR001307">
    <property type="entry name" value="Thiosulphate_STrfase_CS"/>
</dbReference>
<dbReference type="SUPFAM" id="SSF52821">
    <property type="entry name" value="Rhodanese/Cell cycle control phosphatase"/>
    <property type="match status" value="2"/>
</dbReference>
<evidence type="ECO:0000313" key="6">
    <source>
        <dbReference type="Proteomes" id="UP000286806"/>
    </source>
</evidence>
<dbReference type="Pfam" id="PF00581">
    <property type="entry name" value="Rhodanese"/>
    <property type="match status" value="2"/>
</dbReference>
<dbReference type="Gene3D" id="3.40.250.10">
    <property type="entry name" value="Rhodanese-like domain"/>
    <property type="match status" value="2"/>
</dbReference>
<reference evidence="5 6" key="1">
    <citation type="journal article" date="2019" name="Front. Microbiol.">
        <title>Genomes of Neutrophilic Sulfur-Oxidizing Chemolithoautotrophs Representing 9 Proteobacterial Species From 8 Genera.</title>
        <authorList>
            <person name="Watanabe T."/>
            <person name="Kojima H."/>
            <person name="Umezawa K."/>
            <person name="Hori C."/>
            <person name="Takasuka T.E."/>
            <person name="Kato Y."/>
            <person name="Fukui M."/>
        </authorList>
    </citation>
    <scope>NUCLEOTIDE SEQUENCE [LARGE SCALE GENOMIC DNA]</scope>
    <source>
        <strain evidence="5 6">TTN</strain>
    </source>
</reference>
<dbReference type="CDD" id="cd01449">
    <property type="entry name" value="TST_Repeat_2"/>
    <property type="match status" value="1"/>
</dbReference>
<organism evidence="5 6">
    <name type="scientific">Sulfuriferula multivorans</name>
    <dbReference type="NCBI Taxonomy" id="1559896"/>
    <lineage>
        <taxon>Bacteria</taxon>
        <taxon>Pseudomonadati</taxon>
        <taxon>Pseudomonadota</taxon>
        <taxon>Betaproteobacteria</taxon>
        <taxon>Nitrosomonadales</taxon>
        <taxon>Sulfuricellaceae</taxon>
        <taxon>Sulfuriferula</taxon>
    </lineage>
</organism>
<evidence type="ECO:0000259" key="4">
    <source>
        <dbReference type="PROSITE" id="PS50206"/>
    </source>
</evidence>
<dbReference type="PROSITE" id="PS50206">
    <property type="entry name" value="RHODANESE_3"/>
    <property type="match status" value="2"/>
</dbReference>
<dbReference type="PANTHER" id="PTHR11364">
    <property type="entry name" value="THIOSULFATE SULFERTANSFERASE"/>
    <property type="match status" value="1"/>
</dbReference>
<dbReference type="OrthoDB" id="9781034at2"/>
<comment type="caution">
    <text evidence="5">The sequence shown here is derived from an EMBL/GenBank/DDBJ whole genome shotgun (WGS) entry which is preliminary data.</text>
</comment>
<gene>
    <name evidence="5" type="ORF">SFMTTN_1715</name>
</gene>